<dbReference type="EMBL" id="QFQP01000005">
    <property type="protein sequence ID" value="PZR15448.1"/>
    <property type="molecule type" value="Genomic_DNA"/>
</dbReference>
<name>A0A2W5V226_9BACT</name>
<organism evidence="1 2">
    <name type="scientific">Archangium gephyra</name>
    <dbReference type="NCBI Taxonomy" id="48"/>
    <lineage>
        <taxon>Bacteria</taxon>
        <taxon>Pseudomonadati</taxon>
        <taxon>Myxococcota</taxon>
        <taxon>Myxococcia</taxon>
        <taxon>Myxococcales</taxon>
        <taxon>Cystobacterineae</taxon>
        <taxon>Archangiaceae</taxon>
        <taxon>Archangium</taxon>
    </lineage>
</organism>
<gene>
    <name evidence="1" type="ORF">DI536_08335</name>
</gene>
<comment type="caution">
    <text evidence="1">The sequence shown here is derived from an EMBL/GenBank/DDBJ whole genome shotgun (WGS) entry which is preliminary data.</text>
</comment>
<accession>A0A2W5V226</accession>
<evidence type="ECO:0000313" key="2">
    <source>
        <dbReference type="Proteomes" id="UP000249061"/>
    </source>
</evidence>
<proteinExistence type="predicted"/>
<evidence type="ECO:0000313" key="1">
    <source>
        <dbReference type="EMBL" id="PZR15448.1"/>
    </source>
</evidence>
<protein>
    <submittedName>
        <fullName evidence="1">Uncharacterized protein</fullName>
    </submittedName>
</protein>
<dbReference type="Proteomes" id="UP000249061">
    <property type="component" value="Unassembled WGS sequence"/>
</dbReference>
<sequence length="117" mass="12597">MVQRLEIDASQLSALTIEAARNLVVQCFFEAQRETFSRAADRLGAPTSDEELRRMVEGAVRLSFRATGGDFDAPTIATLAAAVENLAARAASMGTPADIVAHHRQQLEKVFAALPAE</sequence>
<reference evidence="1 2" key="1">
    <citation type="submission" date="2017-08" db="EMBL/GenBank/DDBJ databases">
        <title>Infants hospitalized years apart are colonized by the same room-sourced microbial strains.</title>
        <authorList>
            <person name="Brooks B."/>
            <person name="Olm M.R."/>
            <person name="Firek B.A."/>
            <person name="Baker R."/>
            <person name="Thomas B.C."/>
            <person name="Morowitz M.J."/>
            <person name="Banfield J.F."/>
        </authorList>
    </citation>
    <scope>NUCLEOTIDE SEQUENCE [LARGE SCALE GENOMIC DNA]</scope>
    <source>
        <strain evidence="1">S2_003_000_R2_14</strain>
    </source>
</reference>
<dbReference type="AlphaFoldDB" id="A0A2W5V226"/>